<dbReference type="Proteomes" id="UP000324748">
    <property type="component" value="Unassembled WGS sequence"/>
</dbReference>
<accession>A0A5B0PTT5</accession>
<organism evidence="1 2">
    <name type="scientific">Puccinia graminis f. sp. tritici</name>
    <dbReference type="NCBI Taxonomy" id="56615"/>
    <lineage>
        <taxon>Eukaryota</taxon>
        <taxon>Fungi</taxon>
        <taxon>Dikarya</taxon>
        <taxon>Basidiomycota</taxon>
        <taxon>Pucciniomycotina</taxon>
        <taxon>Pucciniomycetes</taxon>
        <taxon>Pucciniales</taxon>
        <taxon>Pucciniaceae</taxon>
        <taxon>Puccinia</taxon>
    </lineage>
</organism>
<dbReference type="OrthoDB" id="62560at2759"/>
<reference evidence="1 2" key="1">
    <citation type="submission" date="2019-05" db="EMBL/GenBank/DDBJ databases">
        <title>Emergence of the Ug99 lineage of the wheat stem rust pathogen through somatic hybridization.</title>
        <authorList>
            <person name="Li F."/>
            <person name="Upadhyaya N.M."/>
            <person name="Sperschneider J."/>
            <person name="Matny O."/>
            <person name="Nguyen-Phuc H."/>
            <person name="Mago R."/>
            <person name="Raley C."/>
            <person name="Miller M.E."/>
            <person name="Silverstein K.A.T."/>
            <person name="Henningsen E."/>
            <person name="Hirsch C.D."/>
            <person name="Visser B."/>
            <person name="Pretorius Z.A."/>
            <person name="Steffenson B.J."/>
            <person name="Schwessinger B."/>
            <person name="Dodds P.N."/>
            <person name="Figueroa M."/>
        </authorList>
    </citation>
    <scope>NUCLEOTIDE SEQUENCE [LARGE SCALE GENOMIC DNA]</scope>
    <source>
        <strain evidence="1">21-0</strain>
    </source>
</reference>
<evidence type="ECO:0000313" key="1">
    <source>
        <dbReference type="EMBL" id="KAA1104326.1"/>
    </source>
</evidence>
<dbReference type="AlphaFoldDB" id="A0A5B0PTT5"/>
<gene>
    <name evidence="1" type="ORF">PGT21_019352</name>
</gene>
<comment type="caution">
    <text evidence="1">The sequence shown here is derived from an EMBL/GenBank/DDBJ whole genome shotgun (WGS) entry which is preliminary data.</text>
</comment>
<dbReference type="EMBL" id="VSWC01000041">
    <property type="protein sequence ID" value="KAA1104326.1"/>
    <property type="molecule type" value="Genomic_DNA"/>
</dbReference>
<proteinExistence type="predicted"/>
<keyword evidence="2" id="KW-1185">Reference proteome</keyword>
<protein>
    <submittedName>
        <fullName evidence="1">Uncharacterized protein</fullName>
    </submittedName>
</protein>
<sequence length="65" mass="6747">MYISSIGSVAPKIAVQGTAFMGIIDFKRIRNITAKGPAPIMPVDRGSGVEDSDGGVDALFMCLCG</sequence>
<name>A0A5B0PTT5_PUCGR</name>
<evidence type="ECO:0000313" key="2">
    <source>
        <dbReference type="Proteomes" id="UP000324748"/>
    </source>
</evidence>